<evidence type="ECO:0000256" key="1">
    <source>
        <dbReference type="ARBA" id="ARBA00012494"/>
    </source>
</evidence>
<dbReference type="EC" id="2.7.7.48" evidence="1"/>
<evidence type="ECO:0000313" key="11">
    <source>
        <dbReference type="EMBL" id="DAD50902.1"/>
    </source>
</evidence>
<keyword evidence="3" id="KW-0808">Transferase</keyword>
<feature type="binding site" evidence="9">
    <location>
        <position position="311"/>
    </location>
    <ligand>
        <name>Mg(2+)</name>
        <dbReference type="ChEBI" id="CHEBI:18420"/>
        <label>2</label>
    </ligand>
</feature>
<feature type="domain" description="RdRp catalytic" evidence="10">
    <location>
        <begin position="296"/>
        <end position="441"/>
    </location>
</feature>
<reference evidence="11" key="1">
    <citation type="submission" date="2020-09" db="EMBL/GenBank/DDBJ databases">
        <title>Leviviricetes taxonomy.</title>
        <authorList>
            <person name="Stockdale S.R."/>
            <person name="Callanan J."/>
            <person name="Adriaenssens E.M."/>
            <person name="Kuhn J.H."/>
            <person name="Rumnieks J."/>
            <person name="Shkoporov A."/>
            <person name="Draper L.A."/>
            <person name="Ross P."/>
            <person name="Hill C."/>
        </authorList>
    </citation>
    <scope>NUCLEOTIDE SEQUENCE</scope>
</reference>
<comment type="catalytic activity">
    <reaction evidence="8">
        <text>RNA(n) + a ribonucleoside 5'-triphosphate = RNA(n+1) + diphosphate</text>
        <dbReference type="Rhea" id="RHEA:21248"/>
        <dbReference type="Rhea" id="RHEA-COMP:14527"/>
        <dbReference type="Rhea" id="RHEA-COMP:17342"/>
        <dbReference type="ChEBI" id="CHEBI:33019"/>
        <dbReference type="ChEBI" id="CHEBI:61557"/>
        <dbReference type="ChEBI" id="CHEBI:140395"/>
        <dbReference type="EC" id="2.7.7.48"/>
    </reaction>
</comment>
<proteinExistence type="predicted"/>
<dbReference type="InterPro" id="IPR043502">
    <property type="entry name" value="DNA/RNA_pol_sf"/>
</dbReference>
<feature type="binding site" evidence="9">
    <location>
        <position position="409"/>
    </location>
    <ligand>
        <name>Mg(2+)</name>
        <dbReference type="ChEBI" id="CHEBI:18420"/>
        <label>2</label>
    </ligand>
</feature>
<dbReference type="GeneID" id="80400299"/>
<keyword evidence="6" id="KW-0693">Viral RNA replication</keyword>
<dbReference type="GO" id="GO:0046872">
    <property type="term" value="F:metal ion binding"/>
    <property type="evidence" value="ECO:0007669"/>
    <property type="project" value="UniProtKB-KW"/>
</dbReference>
<keyword evidence="12" id="KW-1185">Reference proteome</keyword>
<evidence type="ECO:0000256" key="8">
    <source>
        <dbReference type="ARBA" id="ARBA00048744"/>
    </source>
</evidence>
<protein>
    <recommendedName>
        <fullName evidence="1">RNA-directed RNA polymerase</fullName>
        <ecNumber evidence="1">2.7.7.48</ecNumber>
    </recommendedName>
    <alternativeName>
        <fullName evidence="7">RNA replicase beta chain</fullName>
    </alternativeName>
</protein>
<comment type="cofactor">
    <cofactor evidence="9">
        <name>Mg(2+)</name>
        <dbReference type="ChEBI" id="CHEBI:18420"/>
    </cofactor>
    <text evidence="9">Binds 2 Mg(2+) per subunit.</text>
</comment>
<evidence type="ECO:0000256" key="4">
    <source>
        <dbReference type="ARBA" id="ARBA00022695"/>
    </source>
</evidence>
<dbReference type="SUPFAM" id="SSF56672">
    <property type="entry name" value="DNA/RNA polymerases"/>
    <property type="match status" value="1"/>
</dbReference>
<evidence type="ECO:0000256" key="2">
    <source>
        <dbReference type="ARBA" id="ARBA00022484"/>
    </source>
</evidence>
<keyword evidence="4" id="KW-0548">Nucleotidyltransferase</keyword>
<dbReference type="GO" id="GO:0003968">
    <property type="term" value="F:RNA-directed RNA polymerase activity"/>
    <property type="evidence" value="ECO:0007669"/>
    <property type="project" value="UniProtKB-KW"/>
</dbReference>
<dbReference type="RefSeq" id="YP_010770774.1">
    <property type="nucleotide sequence ID" value="NC_074386.1"/>
</dbReference>
<evidence type="ECO:0000256" key="7">
    <source>
        <dbReference type="ARBA" id="ARBA00030248"/>
    </source>
</evidence>
<evidence type="ECO:0000256" key="5">
    <source>
        <dbReference type="ARBA" id="ARBA00022741"/>
    </source>
</evidence>
<evidence type="ECO:0000313" key="12">
    <source>
        <dbReference type="Proteomes" id="UP000682356"/>
    </source>
</evidence>
<accession>A0A8S5KYT5</accession>
<dbReference type="KEGG" id="vg:80400299"/>
<dbReference type="InterPro" id="IPR005093">
    <property type="entry name" value="RNArep_beta"/>
</dbReference>
<evidence type="ECO:0000256" key="6">
    <source>
        <dbReference type="ARBA" id="ARBA00022953"/>
    </source>
</evidence>
<evidence type="ECO:0000256" key="9">
    <source>
        <dbReference type="PIRSR" id="PIRSR605093-1"/>
    </source>
</evidence>
<dbReference type="PROSITE" id="PS50522">
    <property type="entry name" value="RDRP_PHAGE"/>
    <property type="match status" value="1"/>
</dbReference>
<keyword evidence="2 11" id="KW-0696">RNA-directed RNA polymerase</keyword>
<evidence type="ECO:0000259" key="10">
    <source>
        <dbReference type="PROSITE" id="PS50522"/>
    </source>
</evidence>
<gene>
    <name evidence="11" type="primary">SRR5467091_10_4</name>
</gene>
<sequence length="604" mass="68539">MKSQFDLHCELIEDQLSQQGISAHRDLATVRSRYEEKGMAFFTISLPRFGKDFERSIELGALQDDFFAGFSRRGGRPHDFRPAFLFGLFERVFAPSGTLLGSPDILAIRAIRQITGFHGKLKELCSDERIREAYASYIETDKQISSADATTADFEQFADVSHLIWGRTIGRISSTIMAEGVIPKHGPGAVAEKLSSNGKYRDLSWTERLDRLFPVADYVLPGYSFFELLEDYPLYSPGQEPPSRVIPVPKTMEKPRLIAAEPAYMQKMQQAILTVMTRYLGDHPNIGWLDQTRNRELAKRASKTRKLSTLDLSEASDRVSLRLVKCLIKHNEYFLDRVLATRTTSAALPTGERIHLRKFASMGSALTFPIESMVFWTIVVMAVSRFRGEYLPSKETMNLLREGASVYGDDIIVPREYTQSVIELLETFGLKVNLSKSFSDSHFRESCGAEFYDGRDISIVRARKGLPHHRQHVEEIVSLVAMRNLYADAYGPTRFVATLDDYIERLIPFPVGSPETPALVKCSRYDHRSTEESLTSTYKWDKRRQQLLVKAVAPLYRKKKDELDDYGALLKALTTPFQEDVNHLKRAGRPVSATLKYGYVPLNG</sequence>
<dbReference type="InterPro" id="IPR007096">
    <property type="entry name" value="RNA-dir_Rpol_cat_phage"/>
</dbReference>
<dbReference type="Pfam" id="PF03431">
    <property type="entry name" value="RNA_replicase_B"/>
    <property type="match status" value="1"/>
</dbReference>
<keyword evidence="9" id="KW-0479">Metal-binding</keyword>
<keyword evidence="5" id="KW-0547">Nucleotide-binding</keyword>
<dbReference type="GO" id="GO:0000166">
    <property type="term" value="F:nucleotide binding"/>
    <property type="evidence" value="ECO:0007669"/>
    <property type="project" value="UniProtKB-KW"/>
</dbReference>
<dbReference type="Proteomes" id="UP000682356">
    <property type="component" value="Segment"/>
</dbReference>
<evidence type="ECO:0000256" key="3">
    <source>
        <dbReference type="ARBA" id="ARBA00022679"/>
    </source>
</evidence>
<keyword evidence="9" id="KW-0460">Magnesium</keyword>
<organism evidence="11 12">
    <name type="scientific">ssRNA phage SRR5467091_10</name>
    <dbReference type="NCBI Taxonomy" id="2786460"/>
    <lineage>
        <taxon>Viruses</taxon>
        <taxon>Riboviria</taxon>
        <taxon>Orthornavirae</taxon>
        <taxon>Lenarviricota</taxon>
        <taxon>Leviviricetes</taxon>
        <taxon>Timlovirales</taxon>
        <taxon>Steitzviridae</taxon>
        <taxon>Huylevirus</taxon>
        <taxon>Huylevirus limihabitans</taxon>
    </lineage>
</organism>
<name>A0A8S5KYT5_9VIRU</name>
<dbReference type="GO" id="GO:0039694">
    <property type="term" value="P:viral RNA genome replication"/>
    <property type="evidence" value="ECO:0007669"/>
    <property type="project" value="InterPro"/>
</dbReference>
<feature type="binding site" evidence="9">
    <location>
        <position position="410"/>
    </location>
    <ligand>
        <name>Mg(2+)</name>
        <dbReference type="ChEBI" id="CHEBI:18420"/>
        <label>2</label>
    </ligand>
</feature>
<dbReference type="EMBL" id="BK013659">
    <property type="protein sequence ID" value="DAD50902.1"/>
    <property type="molecule type" value="Genomic_RNA"/>
</dbReference>